<proteinExistence type="predicted"/>
<gene>
    <name evidence="3" type="ORF">ABQJ56_09170</name>
</gene>
<dbReference type="Pfam" id="PF07578">
    <property type="entry name" value="LAB_N"/>
    <property type="match status" value="1"/>
</dbReference>
<reference evidence="3 4" key="1">
    <citation type="submission" date="2024-06" db="EMBL/GenBank/DDBJ databases">
        <authorList>
            <person name="Woo H."/>
        </authorList>
    </citation>
    <scope>NUCLEOTIDE SEQUENCE [LARGE SCALE GENOMIC DNA]</scope>
    <source>
        <strain evidence="3 4">S2-g</strain>
    </source>
</reference>
<sequence length="96" mass="10869">MTGTGTLWMVVGLGSQLVFSARFVMQWIYSEWRRESSIPMSFWYASAVGGVGLLAYAIERRDPVFIVGQATGLFVYCRNIQLRWREARTGIAEAAR</sequence>
<keyword evidence="4" id="KW-1185">Reference proteome</keyword>
<dbReference type="Proteomes" id="UP001556170">
    <property type="component" value="Unassembled WGS sequence"/>
</dbReference>
<feature type="transmembrane region" description="Helical" evidence="1">
    <location>
        <begin position="6"/>
        <end position="29"/>
    </location>
</feature>
<name>A0ABV3QPA7_9GAMM</name>
<keyword evidence="1" id="KW-0472">Membrane</keyword>
<keyword evidence="1" id="KW-1133">Transmembrane helix</keyword>
<organism evidence="3 4">
    <name type="scientific">Rhodanobacter geophilus</name>
    <dbReference type="NCBI Taxonomy" id="3162488"/>
    <lineage>
        <taxon>Bacteria</taxon>
        <taxon>Pseudomonadati</taxon>
        <taxon>Pseudomonadota</taxon>
        <taxon>Gammaproteobacteria</taxon>
        <taxon>Lysobacterales</taxon>
        <taxon>Rhodanobacteraceae</taxon>
        <taxon>Rhodanobacter</taxon>
    </lineage>
</organism>
<feature type="transmembrane region" description="Helical" evidence="1">
    <location>
        <begin position="41"/>
        <end position="58"/>
    </location>
</feature>
<comment type="caution">
    <text evidence="3">The sequence shown here is derived from an EMBL/GenBank/DDBJ whole genome shotgun (WGS) entry which is preliminary data.</text>
</comment>
<evidence type="ECO:0000313" key="3">
    <source>
        <dbReference type="EMBL" id="MEW9624402.1"/>
    </source>
</evidence>
<dbReference type="SMART" id="SM01259">
    <property type="entry name" value="LAB_N"/>
    <property type="match status" value="1"/>
</dbReference>
<evidence type="ECO:0000256" key="1">
    <source>
        <dbReference type="SAM" id="Phobius"/>
    </source>
</evidence>
<dbReference type="RefSeq" id="WP_367844709.1">
    <property type="nucleotide sequence ID" value="NZ_JBFOHL010000007.1"/>
</dbReference>
<accession>A0ABV3QPA7</accession>
<evidence type="ECO:0000259" key="2">
    <source>
        <dbReference type="SMART" id="SM01259"/>
    </source>
</evidence>
<dbReference type="InterPro" id="IPR011499">
    <property type="entry name" value="Lipid_A_biosynth_N"/>
</dbReference>
<dbReference type="EMBL" id="JBFOHL010000007">
    <property type="protein sequence ID" value="MEW9624402.1"/>
    <property type="molecule type" value="Genomic_DNA"/>
</dbReference>
<protein>
    <submittedName>
        <fullName evidence="3">Lipid-A-disaccharide synthase N-terminal domain-containing protein</fullName>
    </submittedName>
</protein>
<keyword evidence="1" id="KW-0812">Transmembrane</keyword>
<feature type="domain" description="Lipid A biosynthesis N-terminal" evidence="2">
    <location>
        <begin position="11"/>
        <end position="82"/>
    </location>
</feature>
<evidence type="ECO:0000313" key="4">
    <source>
        <dbReference type="Proteomes" id="UP001556170"/>
    </source>
</evidence>